<proteinExistence type="predicted"/>
<evidence type="ECO:0000256" key="1">
    <source>
        <dbReference type="SAM" id="Phobius"/>
    </source>
</evidence>
<dbReference type="Proteomes" id="UP001432027">
    <property type="component" value="Unassembled WGS sequence"/>
</dbReference>
<name>A0AAV5U0Q3_9BILA</name>
<dbReference type="EMBL" id="BTSX01000005">
    <property type="protein sequence ID" value="GMS99768.1"/>
    <property type="molecule type" value="Genomic_DNA"/>
</dbReference>
<evidence type="ECO:0000313" key="3">
    <source>
        <dbReference type="Proteomes" id="UP001432027"/>
    </source>
</evidence>
<sequence length="202" mass="23171">FQMVKPVVASNQNFERNLRRSQRRMKKSPWNFAKSLRQDCSLASVGRDSSTLDERSLYDSCPPTPILSFLLSDYSEQQRHRMHVLKVFGIFTIFWSALELLSVCTHGYNPVCNMSIAGLLWIVVWNHHQSVPALSRGRSNHFRRHWDGGWKGENEENGAGTALLPFFFSLLLLGYIILVEVNIVVFDTSLSLCHFCFSFLSP</sequence>
<keyword evidence="3" id="KW-1185">Reference proteome</keyword>
<feature type="non-terminal residue" evidence="2">
    <location>
        <position position="1"/>
    </location>
</feature>
<feature type="transmembrane region" description="Helical" evidence="1">
    <location>
        <begin position="156"/>
        <end position="177"/>
    </location>
</feature>
<organism evidence="2 3">
    <name type="scientific">Pristionchus entomophagus</name>
    <dbReference type="NCBI Taxonomy" id="358040"/>
    <lineage>
        <taxon>Eukaryota</taxon>
        <taxon>Metazoa</taxon>
        <taxon>Ecdysozoa</taxon>
        <taxon>Nematoda</taxon>
        <taxon>Chromadorea</taxon>
        <taxon>Rhabditida</taxon>
        <taxon>Rhabditina</taxon>
        <taxon>Diplogasteromorpha</taxon>
        <taxon>Diplogasteroidea</taxon>
        <taxon>Neodiplogasteridae</taxon>
        <taxon>Pristionchus</taxon>
    </lineage>
</organism>
<feature type="transmembrane region" description="Helical" evidence="1">
    <location>
        <begin position="87"/>
        <end position="108"/>
    </location>
</feature>
<accession>A0AAV5U0Q3</accession>
<gene>
    <name evidence="2" type="ORF">PENTCL1PPCAC_21943</name>
</gene>
<evidence type="ECO:0000313" key="2">
    <source>
        <dbReference type="EMBL" id="GMS99768.1"/>
    </source>
</evidence>
<dbReference type="AlphaFoldDB" id="A0AAV5U0Q3"/>
<reference evidence="2" key="1">
    <citation type="submission" date="2023-10" db="EMBL/GenBank/DDBJ databases">
        <title>Genome assembly of Pristionchus species.</title>
        <authorList>
            <person name="Yoshida K."/>
            <person name="Sommer R.J."/>
        </authorList>
    </citation>
    <scope>NUCLEOTIDE SEQUENCE</scope>
    <source>
        <strain evidence="2">RS0144</strain>
    </source>
</reference>
<comment type="caution">
    <text evidence="2">The sequence shown here is derived from an EMBL/GenBank/DDBJ whole genome shotgun (WGS) entry which is preliminary data.</text>
</comment>
<keyword evidence="1" id="KW-0812">Transmembrane</keyword>
<keyword evidence="1" id="KW-0472">Membrane</keyword>
<keyword evidence="1" id="KW-1133">Transmembrane helix</keyword>
<protein>
    <submittedName>
        <fullName evidence="2">Uncharacterized protein</fullName>
    </submittedName>
</protein>